<feature type="compositionally biased region" description="Acidic residues" evidence="5">
    <location>
        <begin position="365"/>
        <end position="378"/>
    </location>
</feature>
<evidence type="ECO:0000256" key="6">
    <source>
        <dbReference type="SAM" id="Phobius"/>
    </source>
</evidence>
<dbReference type="Pfam" id="PF09294">
    <property type="entry name" value="Interfer-bind"/>
    <property type="match status" value="1"/>
</dbReference>
<accession>A0AAN9CWY8</accession>
<dbReference type="PANTHER" id="PTHR20859:SF86">
    <property type="entry name" value="INTERLEUKIN-20 RECEPTOR SUBUNIT ALPHA"/>
    <property type="match status" value="1"/>
</dbReference>
<dbReference type="InterPro" id="IPR036116">
    <property type="entry name" value="FN3_sf"/>
</dbReference>
<evidence type="ECO:0000256" key="1">
    <source>
        <dbReference type="ARBA" id="ARBA00005399"/>
    </source>
</evidence>
<reference evidence="10 11" key="1">
    <citation type="submission" date="2024-02" db="EMBL/GenBank/DDBJ databases">
        <title>Chromosome-level genome assembly of the Eurasian Minnow (Phoxinus phoxinus).</title>
        <authorList>
            <person name="Oriowo T.O."/>
            <person name="Martin S."/>
            <person name="Stange M."/>
            <person name="Chrysostomakis Y."/>
            <person name="Brown T."/>
            <person name="Winkler S."/>
            <person name="Kukowka S."/>
            <person name="Myers E.W."/>
            <person name="Bohne A."/>
        </authorList>
    </citation>
    <scope>NUCLEOTIDE SEQUENCE [LARGE SCALE GENOMIC DNA]</scope>
    <source>
        <strain evidence="10">ZFMK-TIS-60720</strain>
        <tissue evidence="10">Whole Organism</tissue>
    </source>
</reference>
<feature type="region of interest" description="Disordered" evidence="5">
    <location>
        <begin position="347"/>
        <end position="392"/>
    </location>
</feature>
<sequence length="517" mass="57385">METALVIALCLLSRGATASVEGLPEPRNVHFSSVNLRNVVKWMPGEGSPNDTVFSVEYAIYGDEAASGSGQLRWRRVEQCSSITQSECDVSQETFELLDEYYARVRAVSAQTHSLWSESTHRFNPMTDTVIGAPLVEVNLLLNYMNVTIKGPFRWRTKRTKKDKSLWKIFSHMIYNVSVFNSRSHHTNHMRLRNGSLRLGPLDFSTRFCVLVHAESESLPLAYKPSEWLCVETPKDPFRDQLLAAMLGGVLPSALCLCVLAVLAGLVHCYITDHRQTLPKSAHVDGVRNEKLQIFQPEMPPTIIINVLKMGGFEDEWSPLCPPALPQAVSAEDSSVALNAVPEPPVSYARQHELPPPGSGALPADAEDEDSVSEDAELEPWPQEPPHSEAGDYGIVVPAGFHAPGQCPAELSPYRTQDLAVDPAKPEDACEDECEDEQNDEEVEARIFLDWSPATRELTIPLMGLLGLEDKPQIQTEAVSLLPNVVLRQSSEEGAEQEDDFTKMERNWGLIIHSNPE</sequence>
<evidence type="ECO:0000256" key="5">
    <source>
        <dbReference type="SAM" id="MobiDB-lite"/>
    </source>
</evidence>
<dbReference type="GO" id="GO:0004896">
    <property type="term" value="F:cytokine receptor activity"/>
    <property type="evidence" value="ECO:0007669"/>
    <property type="project" value="TreeGrafter"/>
</dbReference>
<keyword evidence="3" id="KW-1015">Disulfide bond</keyword>
<dbReference type="GO" id="GO:0005886">
    <property type="term" value="C:plasma membrane"/>
    <property type="evidence" value="ECO:0007669"/>
    <property type="project" value="TreeGrafter"/>
</dbReference>
<dbReference type="Proteomes" id="UP001364617">
    <property type="component" value="Unassembled WGS sequence"/>
</dbReference>
<dbReference type="FunFam" id="2.60.40.10:FF:000348">
    <property type="entry name" value="Interleukin 20 receptor subunit alpha"/>
    <property type="match status" value="1"/>
</dbReference>
<dbReference type="InterPro" id="IPR015373">
    <property type="entry name" value="Interferon/interleukin_rcp_dom"/>
</dbReference>
<protein>
    <recommendedName>
        <fullName evidence="12">Interleukin-20 receptor subunit alpha</fullName>
    </recommendedName>
</protein>
<dbReference type="AlphaFoldDB" id="A0AAN9CWY8"/>
<evidence type="ECO:0000256" key="4">
    <source>
        <dbReference type="ARBA" id="ARBA00023170"/>
    </source>
</evidence>
<dbReference type="InterPro" id="IPR013783">
    <property type="entry name" value="Ig-like_fold"/>
</dbReference>
<keyword evidence="6" id="KW-0472">Membrane</keyword>
<dbReference type="CDD" id="cd00063">
    <property type="entry name" value="FN3"/>
    <property type="match status" value="1"/>
</dbReference>
<comment type="caution">
    <text evidence="10">The sequence shown here is derived from an EMBL/GenBank/DDBJ whole genome shotgun (WGS) entry which is preliminary data.</text>
</comment>
<keyword evidence="6" id="KW-1133">Transmembrane helix</keyword>
<feature type="domain" description="Fibronectin type-III" evidence="8">
    <location>
        <begin position="6"/>
        <end position="116"/>
    </location>
</feature>
<keyword evidence="11" id="KW-1185">Reference proteome</keyword>
<dbReference type="Gene3D" id="2.60.40.10">
    <property type="entry name" value="Immunoglobulins"/>
    <property type="match status" value="2"/>
</dbReference>
<name>A0AAN9CWY8_9TELE</name>
<evidence type="ECO:0000259" key="8">
    <source>
        <dbReference type="Pfam" id="PF01108"/>
    </source>
</evidence>
<comment type="similarity">
    <text evidence="1">Belongs to the type II cytokine receptor family.</text>
</comment>
<dbReference type="EMBL" id="JAYKXH010000012">
    <property type="protein sequence ID" value="KAK7150852.1"/>
    <property type="molecule type" value="Genomic_DNA"/>
</dbReference>
<gene>
    <name evidence="10" type="ORF">R3I93_011948</name>
</gene>
<dbReference type="Pfam" id="PF01108">
    <property type="entry name" value="Tissue_fac"/>
    <property type="match status" value="1"/>
</dbReference>
<feature type="signal peptide" evidence="7">
    <location>
        <begin position="1"/>
        <end position="18"/>
    </location>
</feature>
<dbReference type="InterPro" id="IPR003961">
    <property type="entry name" value="FN3_dom"/>
</dbReference>
<evidence type="ECO:0000256" key="7">
    <source>
        <dbReference type="SAM" id="SignalP"/>
    </source>
</evidence>
<feature type="domain" description="Interferon/interleukin receptor" evidence="9">
    <location>
        <begin position="129"/>
        <end position="234"/>
    </location>
</feature>
<evidence type="ECO:0000313" key="11">
    <source>
        <dbReference type="Proteomes" id="UP001364617"/>
    </source>
</evidence>
<dbReference type="SUPFAM" id="SSF49265">
    <property type="entry name" value="Fibronectin type III"/>
    <property type="match status" value="2"/>
</dbReference>
<keyword evidence="4" id="KW-0675">Receptor</keyword>
<dbReference type="InterPro" id="IPR050650">
    <property type="entry name" value="Type-II_Cytokine-TF_Rcpt"/>
</dbReference>
<dbReference type="PANTHER" id="PTHR20859">
    <property type="entry name" value="INTERFERON/INTERLEUKIN RECEPTOR"/>
    <property type="match status" value="1"/>
</dbReference>
<feature type="chain" id="PRO_5042883285" description="Interleukin-20 receptor subunit alpha" evidence="7">
    <location>
        <begin position="19"/>
        <end position="517"/>
    </location>
</feature>
<evidence type="ECO:0000313" key="10">
    <source>
        <dbReference type="EMBL" id="KAK7150852.1"/>
    </source>
</evidence>
<feature type="transmembrane region" description="Helical" evidence="6">
    <location>
        <begin position="242"/>
        <end position="271"/>
    </location>
</feature>
<evidence type="ECO:0000256" key="2">
    <source>
        <dbReference type="ARBA" id="ARBA00022729"/>
    </source>
</evidence>
<organism evidence="10 11">
    <name type="scientific">Phoxinus phoxinus</name>
    <name type="common">Eurasian minnow</name>
    <dbReference type="NCBI Taxonomy" id="58324"/>
    <lineage>
        <taxon>Eukaryota</taxon>
        <taxon>Metazoa</taxon>
        <taxon>Chordata</taxon>
        <taxon>Craniata</taxon>
        <taxon>Vertebrata</taxon>
        <taxon>Euteleostomi</taxon>
        <taxon>Actinopterygii</taxon>
        <taxon>Neopterygii</taxon>
        <taxon>Teleostei</taxon>
        <taxon>Ostariophysi</taxon>
        <taxon>Cypriniformes</taxon>
        <taxon>Leuciscidae</taxon>
        <taxon>Phoxininae</taxon>
        <taxon>Phoxinus</taxon>
    </lineage>
</organism>
<evidence type="ECO:0008006" key="12">
    <source>
        <dbReference type="Google" id="ProtNLM"/>
    </source>
</evidence>
<evidence type="ECO:0000256" key="3">
    <source>
        <dbReference type="ARBA" id="ARBA00023157"/>
    </source>
</evidence>
<keyword evidence="6" id="KW-0812">Transmembrane</keyword>
<proteinExistence type="inferred from homology"/>
<evidence type="ECO:0000259" key="9">
    <source>
        <dbReference type="Pfam" id="PF09294"/>
    </source>
</evidence>
<keyword evidence="2 7" id="KW-0732">Signal</keyword>